<reference evidence="10" key="1">
    <citation type="submission" date="2014-08" db="EMBL/GenBank/DDBJ databases">
        <authorList>
            <person name="Moulin L."/>
        </authorList>
    </citation>
    <scope>NUCLEOTIDE SEQUENCE [LARGE SCALE GENOMIC DNA]</scope>
</reference>
<feature type="transmembrane region" description="Helical" evidence="8">
    <location>
        <begin position="225"/>
        <end position="246"/>
    </location>
</feature>
<evidence type="ECO:0000256" key="6">
    <source>
        <dbReference type="ARBA" id="ARBA00022989"/>
    </source>
</evidence>
<dbReference type="GO" id="GO:0005886">
    <property type="term" value="C:plasma membrane"/>
    <property type="evidence" value="ECO:0007669"/>
    <property type="project" value="UniProtKB-SubCell"/>
</dbReference>
<dbReference type="PANTHER" id="PTHR31611">
    <property type="entry name" value="HIGH-AFFINITY NICKEL TRANSPORT PROTEIN NIC1"/>
    <property type="match status" value="1"/>
</dbReference>
<evidence type="ECO:0000313" key="9">
    <source>
        <dbReference type="EMBL" id="CDX14226.1"/>
    </source>
</evidence>
<feature type="transmembrane region" description="Helical" evidence="8">
    <location>
        <begin position="82"/>
        <end position="112"/>
    </location>
</feature>
<dbReference type="NCBIfam" id="TIGR00802">
    <property type="entry name" value="nico"/>
    <property type="match status" value="1"/>
</dbReference>
<feature type="transmembrane region" description="Helical" evidence="8">
    <location>
        <begin position="124"/>
        <end position="145"/>
    </location>
</feature>
<evidence type="ECO:0000256" key="4">
    <source>
        <dbReference type="ARBA" id="ARBA00022596"/>
    </source>
</evidence>
<gene>
    <name evidence="9" type="primary">hoxN</name>
    <name evidence="9" type="ORF">MPL3356_150264</name>
</gene>
<protein>
    <recommendedName>
        <fullName evidence="8">Nickel/cobalt efflux system</fullName>
    </recommendedName>
</protein>
<feature type="transmembrane region" description="Helical" evidence="8">
    <location>
        <begin position="314"/>
        <end position="336"/>
    </location>
</feature>
<feature type="transmembrane region" description="Helical" evidence="8">
    <location>
        <begin position="267"/>
        <end position="294"/>
    </location>
</feature>
<dbReference type="Pfam" id="PF03824">
    <property type="entry name" value="NicO"/>
    <property type="match status" value="1"/>
</dbReference>
<evidence type="ECO:0000256" key="3">
    <source>
        <dbReference type="ARBA" id="ARBA00022448"/>
    </source>
</evidence>
<dbReference type="InterPro" id="IPR011541">
    <property type="entry name" value="Ni/Co_transpt_high_affinity"/>
</dbReference>
<keyword evidence="7 8" id="KW-0472">Membrane</keyword>
<accession>A0A090DKV6</accession>
<dbReference type="EMBL" id="CCMZ01000007">
    <property type="protein sequence ID" value="CDX14226.1"/>
    <property type="molecule type" value="Genomic_DNA"/>
</dbReference>
<evidence type="ECO:0000256" key="7">
    <source>
        <dbReference type="ARBA" id="ARBA00023136"/>
    </source>
</evidence>
<keyword evidence="6 8" id="KW-1133">Transmembrane helix</keyword>
<evidence type="ECO:0000256" key="8">
    <source>
        <dbReference type="RuleBase" id="RU362101"/>
    </source>
</evidence>
<dbReference type="GO" id="GO:0012505">
    <property type="term" value="C:endomembrane system"/>
    <property type="evidence" value="ECO:0007669"/>
    <property type="project" value="UniProtKB-SubCell"/>
</dbReference>
<name>A0A090DKV6_MESPL</name>
<evidence type="ECO:0000256" key="1">
    <source>
        <dbReference type="ARBA" id="ARBA00004127"/>
    </source>
</evidence>
<comment type="similarity">
    <text evidence="2 8">Belongs to the NiCoT transporter (TC 2.A.52) family.</text>
</comment>
<feature type="transmembrane region" description="Helical" evidence="8">
    <location>
        <begin position="195"/>
        <end position="219"/>
    </location>
</feature>
<evidence type="ECO:0000256" key="5">
    <source>
        <dbReference type="ARBA" id="ARBA00022692"/>
    </source>
</evidence>
<dbReference type="GO" id="GO:0015099">
    <property type="term" value="F:nickel cation transmembrane transporter activity"/>
    <property type="evidence" value="ECO:0007669"/>
    <property type="project" value="UniProtKB-UniRule"/>
</dbReference>
<dbReference type="PANTHER" id="PTHR31611:SF0">
    <property type="entry name" value="HIGH-AFFINITY NICKEL TRANSPORT PROTEIN NIC1"/>
    <property type="match status" value="1"/>
</dbReference>
<keyword evidence="4" id="KW-0533">Nickel</keyword>
<dbReference type="AlphaFoldDB" id="A0A090DKV6"/>
<evidence type="ECO:0000256" key="2">
    <source>
        <dbReference type="ARBA" id="ARBA00010892"/>
    </source>
</evidence>
<feature type="transmembrane region" description="Helical" evidence="8">
    <location>
        <begin position="18"/>
        <end position="37"/>
    </location>
</feature>
<keyword evidence="3 8" id="KW-0813">Transport</keyword>
<organism evidence="9 10">
    <name type="scientific">Mesorhizobium plurifarium</name>
    <dbReference type="NCBI Taxonomy" id="69974"/>
    <lineage>
        <taxon>Bacteria</taxon>
        <taxon>Pseudomonadati</taxon>
        <taxon>Pseudomonadota</taxon>
        <taxon>Alphaproteobacteria</taxon>
        <taxon>Hyphomicrobiales</taxon>
        <taxon>Phyllobacteriaceae</taxon>
        <taxon>Mesorhizobium</taxon>
    </lineage>
</organism>
<keyword evidence="5 8" id="KW-0812">Transmembrane</keyword>
<feature type="transmembrane region" description="Helical" evidence="8">
    <location>
        <begin position="43"/>
        <end position="61"/>
    </location>
</feature>
<keyword evidence="10" id="KW-1185">Reference proteome</keyword>
<evidence type="ECO:0000313" key="10">
    <source>
        <dbReference type="Proteomes" id="UP000045285"/>
    </source>
</evidence>
<dbReference type="Proteomes" id="UP000045285">
    <property type="component" value="Unassembled WGS sequence"/>
</dbReference>
<sequence>MIANPFDDRPGLLRSKVALTYALMIAANIFAWAWAWIAFSDRPALLGTALLAYTFGLRHAFDADHIAAIDNVVRKLMQDAKAPFSVGFFFSLGHSSIVVLASIAMAATAAAFQGRLDEFHDMGGVIGTSVSALFLLAIGVANLFILKGIWQAFSRVRRGEPIIEEDLEALLTGRGFLARIFRPVFRVVTRSWHMYPVGFLFGLGFDTATEIGLLGISASQAAAGLSFWTILVFPALFTAGMSLMDTTDSVMMTRAYGWAFVNPMRKLWYNMTITAASVVVAVFIGGIEALGLIGDKLSLQGGIWYVVGSLNGSLSSFSYVVVGIFGFSWLVSSLLYKLNGYDRVEAAAVP</sequence>
<proteinExistence type="inferred from homology"/>
<dbReference type="InterPro" id="IPR004688">
    <property type="entry name" value="Ni/Co_transpt"/>
</dbReference>
<comment type="subcellular location">
    <subcellularLocation>
        <location evidence="8">Cell membrane</location>
        <topology evidence="8">Multi-pass membrane protein</topology>
    </subcellularLocation>
    <subcellularLocation>
        <location evidence="1">Endomembrane system</location>
        <topology evidence="1">Multi-pass membrane protein</topology>
    </subcellularLocation>
</comment>